<feature type="signal peptide" evidence="1">
    <location>
        <begin position="1"/>
        <end position="23"/>
    </location>
</feature>
<evidence type="ECO:0008006" key="4">
    <source>
        <dbReference type="Google" id="ProtNLM"/>
    </source>
</evidence>
<dbReference type="InterPro" id="IPR003795">
    <property type="entry name" value="DUF192"/>
</dbReference>
<dbReference type="Proteomes" id="UP000237839">
    <property type="component" value="Unassembled WGS sequence"/>
</dbReference>
<dbReference type="PANTHER" id="PTHR37953:SF1">
    <property type="entry name" value="UPF0127 PROTEIN MJ1496"/>
    <property type="match status" value="1"/>
</dbReference>
<dbReference type="AlphaFoldDB" id="A0A2S9H4M8"/>
<protein>
    <recommendedName>
        <fullName evidence="4">DUF192 domain-containing protein</fullName>
    </recommendedName>
</protein>
<keyword evidence="1" id="KW-0732">Signal</keyword>
<dbReference type="Pfam" id="PF02643">
    <property type="entry name" value="DUF192"/>
    <property type="match status" value="1"/>
</dbReference>
<dbReference type="EMBL" id="PUGF01000001">
    <property type="protein sequence ID" value="PRC94891.1"/>
    <property type="molecule type" value="Genomic_DNA"/>
</dbReference>
<evidence type="ECO:0000256" key="1">
    <source>
        <dbReference type="SAM" id="SignalP"/>
    </source>
</evidence>
<reference evidence="2 3" key="1">
    <citation type="submission" date="2018-02" db="EMBL/GenBank/DDBJ databases">
        <title>Solimicrobium silvestre gen. nov., sp. nov., isolated from alpine forest soil.</title>
        <authorList>
            <person name="Margesin R."/>
            <person name="Albuquerque L."/>
            <person name="Zhang D.-C."/>
            <person name="Froufe H.J.C."/>
            <person name="Severino R."/>
            <person name="Roxo I."/>
            <person name="Egas C."/>
            <person name="Da Costa M.S."/>
        </authorList>
    </citation>
    <scope>NUCLEOTIDE SEQUENCE [LARGE SCALE GENOMIC DNA]</scope>
    <source>
        <strain evidence="2 3">S20-91</strain>
    </source>
</reference>
<evidence type="ECO:0000313" key="3">
    <source>
        <dbReference type="Proteomes" id="UP000237839"/>
    </source>
</evidence>
<dbReference type="OrthoDB" id="5526466at2"/>
<proteinExistence type="predicted"/>
<dbReference type="RefSeq" id="WP_105529807.1">
    <property type="nucleotide sequence ID" value="NZ_PUGF01000001.1"/>
</dbReference>
<sequence>MRTFIFRATSTLLLTLAMSPAFAQQSLPVKQLTAGMFVIQAEIASTEEQRETGLMNRKEMGQNNGMLFVFDRPAGYCMWMKNTLLPLSVAFMDNEGVILNIEEMLPQTETNHCTVKPARYALEMNAEWFKRKNIKPGTKIDVLKP</sequence>
<organism evidence="2 3">
    <name type="scientific">Solimicrobium silvestre</name>
    <dbReference type="NCBI Taxonomy" id="2099400"/>
    <lineage>
        <taxon>Bacteria</taxon>
        <taxon>Pseudomonadati</taxon>
        <taxon>Pseudomonadota</taxon>
        <taxon>Betaproteobacteria</taxon>
        <taxon>Burkholderiales</taxon>
        <taxon>Oxalobacteraceae</taxon>
        <taxon>Solimicrobium</taxon>
    </lineage>
</organism>
<feature type="chain" id="PRO_5015623814" description="DUF192 domain-containing protein" evidence="1">
    <location>
        <begin position="24"/>
        <end position="145"/>
    </location>
</feature>
<keyword evidence="3" id="KW-1185">Reference proteome</keyword>
<gene>
    <name evidence="2" type="ORF">S2091_0086</name>
</gene>
<dbReference type="Gene3D" id="2.60.120.1140">
    <property type="entry name" value="Protein of unknown function DUF192"/>
    <property type="match status" value="1"/>
</dbReference>
<accession>A0A2S9H4M8</accession>
<name>A0A2S9H4M8_9BURK</name>
<comment type="caution">
    <text evidence="2">The sequence shown here is derived from an EMBL/GenBank/DDBJ whole genome shotgun (WGS) entry which is preliminary data.</text>
</comment>
<dbReference type="PANTHER" id="PTHR37953">
    <property type="entry name" value="UPF0127 PROTEIN MJ1496"/>
    <property type="match status" value="1"/>
</dbReference>
<evidence type="ECO:0000313" key="2">
    <source>
        <dbReference type="EMBL" id="PRC94891.1"/>
    </source>
</evidence>
<dbReference type="InterPro" id="IPR038695">
    <property type="entry name" value="Saro_0823-like_sf"/>
</dbReference>